<feature type="compositionally biased region" description="Basic and acidic residues" evidence="13">
    <location>
        <begin position="22"/>
        <end position="35"/>
    </location>
</feature>
<evidence type="ECO:0000256" key="8">
    <source>
        <dbReference type="ARBA" id="ARBA00022741"/>
    </source>
</evidence>
<dbReference type="GO" id="GO:0009245">
    <property type="term" value="P:lipid A biosynthetic process"/>
    <property type="evidence" value="ECO:0007669"/>
    <property type="project" value="UniProtKB-KW"/>
</dbReference>
<sequence length="170" mass="18964">MLKLYKIVLRFLENNTGNGNKAEGDSSSHNDDYNNKHNGGNGGNGSNVNYYNNNNNRKMFLNFLKNFIKLPLFAVSFAVIVFSKLKRILYYNNIIFKTKNSNIFTVSVGNINMGGSGKTPLSYSVASYLYNYGLKPCIVSRGYGAKLKKKSISQAGNLTINNCSPMKHCF</sequence>
<keyword evidence="11" id="KW-0443">Lipid metabolism</keyword>
<evidence type="ECO:0000256" key="3">
    <source>
        <dbReference type="ARBA" id="ARBA00012071"/>
    </source>
</evidence>
<comment type="caution">
    <text evidence="15">The sequence shown here is derived from an EMBL/GenBank/DDBJ whole genome shotgun (WGS) entry which is preliminary data.</text>
</comment>
<dbReference type="PANTHER" id="PTHR42724:SF1">
    <property type="entry name" value="TETRAACYLDISACCHARIDE 4'-KINASE, MITOCHONDRIAL-RELATED"/>
    <property type="match status" value="1"/>
</dbReference>
<evidence type="ECO:0000256" key="14">
    <source>
        <dbReference type="SAM" id="Phobius"/>
    </source>
</evidence>
<evidence type="ECO:0000313" key="15">
    <source>
        <dbReference type="EMBL" id="RZD17949.1"/>
    </source>
</evidence>
<evidence type="ECO:0000256" key="4">
    <source>
        <dbReference type="ARBA" id="ARBA00016436"/>
    </source>
</evidence>
<dbReference type="PANTHER" id="PTHR42724">
    <property type="entry name" value="TETRAACYLDISACCHARIDE 4'-KINASE"/>
    <property type="match status" value="1"/>
</dbReference>
<keyword evidence="8" id="KW-0547">Nucleotide-binding</keyword>
<dbReference type="GO" id="GO:0016020">
    <property type="term" value="C:membrane"/>
    <property type="evidence" value="ECO:0007669"/>
    <property type="project" value="GOC"/>
</dbReference>
<comment type="function">
    <text evidence="1">Transfers the gamma-phosphate of ATP to the 4'-position of a tetraacyldisaccharide 1-phosphate intermediate (termed DS-1-P) to form tetraacyldisaccharide 1,4'-bis-phosphate (lipid IVA).</text>
</comment>
<evidence type="ECO:0000256" key="7">
    <source>
        <dbReference type="ARBA" id="ARBA00022679"/>
    </source>
</evidence>
<evidence type="ECO:0000256" key="12">
    <source>
        <dbReference type="ARBA" id="ARBA00029757"/>
    </source>
</evidence>
<evidence type="ECO:0000256" key="11">
    <source>
        <dbReference type="ARBA" id="ARBA00023098"/>
    </source>
</evidence>
<dbReference type="InterPro" id="IPR003758">
    <property type="entry name" value="LpxK"/>
</dbReference>
<evidence type="ECO:0000256" key="1">
    <source>
        <dbReference type="ARBA" id="ARBA00002274"/>
    </source>
</evidence>
<keyword evidence="14" id="KW-1133">Transmembrane helix</keyword>
<dbReference type="EMBL" id="SGBB01000018">
    <property type="protein sequence ID" value="RZD17949.1"/>
    <property type="molecule type" value="Genomic_DNA"/>
</dbReference>
<protein>
    <recommendedName>
        <fullName evidence="4">Tetraacyldisaccharide 4'-kinase</fullName>
        <ecNumber evidence="3">2.7.1.130</ecNumber>
    </recommendedName>
    <alternativeName>
        <fullName evidence="12">Lipid A 4'-kinase</fullName>
    </alternativeName>
</protein>
<feature type="region of interest" description="Disordered" evidence="13">
    <location>
        <begin position="19"/>
        <end position="48"/>
    </location>
</feature>
<gene>
    <name evidence="15" type="ORF">EVG15_08690</name>
</gene>
<evidence type="ECO:0000256" key="9">
    <source>
        <dbReference type="ARBA" id="ARBA00022777"/>
    </source>
</evidence>
<reference evidence="15 16" key="1">
    <citation type="journal article" date="2019" name="ISME J.">
        <title>Insights into ecological role of a new deltaproteobacterial order Candidatus Acidulodesulfobacterales by metagenomics and metatranscriptomics.</title>
        <authorList>
            <person name="Tan S."/>
            <person name="Liu J."/>
            <person name="Fang Y."/>
            <person name="Hedlund B.P."/>
            <person name="Lian Z.H."/>
            <person name="Huang L.Y."/>
            <person name="Li J.T."/>
            <person name="Huang L.N."/>
            <person name="Li W.J."/>
            <person name="Jiang H.C."/>
            <person name="Dong H.L."/>
            <person name="Shu W.S."/>
        </authorList>
    </citation>
    <scope>NUCLEOTIDE SEQUENCE [LARGE SCALE GENOMIC DNA]</scope>
    <source>
        <strain evidence="15">AP1</strain>
    </source>
</reference>
<feature type="transmembrane region" description="Helical" evidence="14">
    <location>
        <begin position="67"/>
        <end position="85"/>
    </location>
</feature>
<keyword evidence="9" id="KW-0418">Kinase</keyword>
<keyword evidence="7" id="KW-0808">Transferase</keyword>
<evidence type="ECO:0000313" key="16">
    <source>
        <dbReference type="Proteomes" id="UP000319296"/>
    </source>
</evidence>
<keyword evidence="14" id="KW-0472">Membrane</keyword>
<evidence type="ECO:0000256" key="13">
    <source>
        <dbReference type="SAM" id="MobiDB-lite"/>
    </source>
</evidence>
<comment type="pathway">
    <text evidence="2">Glycolipid biosynthesis; lipid IV(A) biosynthesis; lipid IV(A) from (3R)-3-hydroxytetradecanoyl-[acyl-carrier-protein] and UDP-N-acetyl-alpha-D-glucosamine: step 6/6.</text>
</comment>
<accession>A0A519BL39</accession>
<name>A0A519BL39_9DELT</name>
<dbReference type="Proteomes" id="UP000319296">
    <property type="component" value="Unassembled WGS sequence"/>
</dbReference>
<evidence type="ECO:0000256" key="2">
    <source>
        <dbReference type="ARBA" id="ARBA00004870"/>
    </source>
</evidence>
<dbReference type="AlphaFoldDB" id="A0A519BL39"/>
<evidence type="ECO:0000256" key="10">
    <source>
        <dbReference type="ARBA" id="ARBA00022840"/>
    </source>
</evidence>
<keyword evidence="14" id="KW-0812">Transmembrane</keyword>
<dbReference type="GO" id="GO:0009029">
    <property type="term" value="F:lipid-A 4'-kinase activity"/>
    <property type="evidence" value="ECO:0007669"/>
    <property type="project" value="UniProtKB-EC"/>
</dbReference>
<evidence type="ECO:0000256" key="5">
    <source>
        <dbReference type="ARBA" id="ARBA00022516"/>
    </source>
</evidence>
<evidence type="ECO:0000256" key="6">
    <source>
        <dbReference type="ARBA" id="ARBA00022556"/>
    </source>
</evidence>
<keyword evidence="6" id="KW-0441">Lipid A biosynthesis</keyword>
<organism evidence="15 16">
    <name type="scientific">Candidatus Acididesulfobacter diazotrophicus</name>
    <dbReference type="NCBI Taxonomy" id="2597226"/>
    <lineage>
        <taxon>Bacteria</taxon>
        <taxon>Deltaproteobacteria</taxon>
        <taxon>Candidatus Acidulodesulfobacterales</taxon>
        <taxon>Candidatus Acididesulfobacter</taxon>
    </lineage>
</organism>
<dbReference type="UniPathway" id="UPA00359">
    <property type="reaction ID" value="UER00482"/>
</dbReference>
<dbReference type="GO" id="GO:0005524">
    <property type="term" value="F:ATP binding"/>
    <property type="evidence" value="ECO:0007669"/>
    <property type="project" value="UniProtKB-KW"/>
</dbReference>
<keyword evidence="5" id="KW-0444">Lipid biosynthesis</keyword>
<keyword evidence="10" id="KW-0067">ATP-binding</keyword>
<proteinExistence type="predicted"/>
<dbReference type="Pfam" id="PF02606">
    <property type="entry name" value="LpxK"/>
    <property type="match status" value="1"/>
</dbReference>
<dbReference type="EC" id="2.7.1.130" evidence="3"/>